<dbReference type="Gene3D" id="3.40.50.720">
    <property type="entry name" value="NAD(P)-binding Rossmann-like Domain"/>
    <property type="match status" value="1"/>
</dbReference>
<comment type="caution">
    <text evidence="4">The sequence shown here is derived from an EMBL/GenBank/DDBJ whole genome shotgun (WGS) entry which is preliminary data.</text>
</comment>
<dbReference type="PRINTS" id="PR00081">
    <property type="entry name" value="GDHRDH"/>
</dbReference>
<evidence type="ECO:0000256" key="2">
    <source>
        <dbReference type="ARBA" id="ARBA00023002"/>
    </source>
</evidence>
<evidence type="ECO:0000313" key="5">
    <source>
        <dbReference type="Proteomes" id="UP000499080"/>
    </source>
</evidence>
<keyword evidence="2" id="KW-0560">Oxidoreductase</keyword>
<dbReference type="EMBL" id="BGPR01006475">
    <property type="protein sequence ID" value="GBN19300.1"/>
    <property type="molecule type" value="Genomic_DNA"/>
</dbReference>
<organism evidence="4 5">
    <name type="scientific">Araneus ventricosus</name>
    <name type="common">Orbweaver spider</name>
    <name type="synonym">Epeira ventricosa</name>
    <dbReference type="NCBI Taxonomy" id="182803"/>
    <lineage>
        <taxon>Eukaryota</taxon>
        <taxon>Metazoa</taxon>
        <taxon>Ecdysozoa</taxon>
        <taxon>Arthropoda</taxon>
        <taxon>Chelicerata</taxon>
        <taxon>Arachnida</taxon>
        <taxon>Araneae</taxon>
        <taxon>Araneomorphae</taxon>
        <taxon>Entelegynae</taxon>
        <taxon>Araneoidea</taxon>
        <taxon>Araneidae</taxon>
        <taxon>Araneus</taxon>
    </lineage>
</organism>
<dbReference type="PRINTS" id="PR00080">
    <property type="entry name" value="SDRFAMILY"/>
</dbReference>
<dbReference type="SUPFAM" id="SSF51735">
    <property type="entry name" value="NAD(P)-binding Rossmann-fold domains"/>
    <property type="match status" value="1"/>
</dbReference>
<gene>
    <name evidence="4" type="primary">csgA_9</name>
    <name evidence="4" type="ORF">AVEN_167048_1</name>
</gene>
<reference evidence="4 5" key="1">
    <citation type="journal article" date="2019" name="Sci. Rep.">
        <title>Orb-weaving spider Araneus ventricosus genome elucidates the spidroin gene catalogue.</title>
        <authorList>
            <person name="Kono N."/>
            <person name="Nakamura H."/>
            <person name="Ohtoshi R."/>
            <person name="Moran D.A.P."/>
            <person name="Shinohara A."/>
            <person name="Yoshida Y."/>
            <person name="Fujiwara M."/>
            <person name="Mori M."/>
            <person name="Tomita M."/>
            <person name="Arakawa K."/>
        </authorList>
    </citation>
    <scope>NUCLEOTIDE SEQUENCE [LARGE SCALE GENOMIC DNA]</scope>
</reference>
<evidence type="ECO:0000256" key="1">
    <source>
        <dbReference type="ARBA" id="ARBA00022857"/>
    </source>
</evidence>
<dbReference type="AlphaFoldDB" id="A0A4Y2LYR6"/>
<dbReference type="PANTHER" id="PTHR43544">
    <property type="entry name" value="SHORT-CHAIN DEHYDROGENASE/REDUCTASE"/>
    <property type="match status" value="1"/>
</dbReference>
<dbReference type="GO" id="GO:0005737">
    <property type="term" value="C:cytoplasm"/>
    <property type="evidence" value="ECO:0007669"/>
    <property type="project" value="TreeGrafter"/>
</dbReference>
<dbReference type="InterPro" id="IPR002347">
    <property type="entry name" value="SDR_fam"/>
</dbReference>
<name>A0A4Y2LYR6_ARAVE</name>
<dbReference type="GO" id="GO:0016491">
    <property type="term" value="F:oxidoreductase activity"/>
    <property type="evidence" value="ECO:0007669"/>
    <property type="project" value="UniProtKB-KW"/>
</dbReference>
<protein>
    <submittedName>
        <fullName evidence="4">C-factor</fullName>
    </submittedName>
</protein>
<evidence type="ECO:0000313" key="4">
    <source>
        <dbReference type="EMBL" id="GBN19300.1"/>
    </source>
</evidence>
<dbReference type="InterPro" id="IPR051468">
    <property type="entry name" value="Fungal_SecMetab_SDRs"/>
</dbReference>
<keyword evidence="5" id="KW-1185">Reference proteome</keyword>
<comment type="similarity">
    <text evidence="3">Belongs to the short-chain dehydrogenases/reductases (SDR) family.</text>
</comment>
<accession>A0A4Y2LYR6</accession>
<keyword evidence="1" id="KW-0521">NADP</keyword>
<dbReference type="InterPro" id="IPR036291">
    <property type="entry name" value="NAD(P)-bd_dom_sf"/>
</dbReference>
<evidence type="ECO:0000256" key="3">
    <source>
        <dbReference type="RuleBase" id="RU000363"/>
    </source>
</evidence>
<proteinExistence type="inferred from homology"/>
<dbReference type="OrthoDB" id="5296at2759"/>
<dbReference type="Pfam" id="PF00106">
    <property type="entry name" value="adh_short"/>
    <property type="match status" value="1"/>
</dbReference>
<dbReference type="Proteomes" id="UP000499080">
    <property type="component" value="Unassembled WGS sequence"/>
</dbReference>
<dbReference type="CDD" id="cd05325">
    <property type="entry name" value="carb_red_sniffer_like_SDR_c"/>
    <property type="match status" value="1"/>
</dbReference>
<dbReference type="PANTHER" id="PTHR43544:SF7">
    <property type="entry name" value="NADB-LER2"/>
    <property type="match status" value="1"/>
</dbReference>
<sequence length="243" mass="26194">MANVVVTGASRGLGLEFVKQLAKFNKNPKIFALCRNPQGAEKLQNLASACANITILKADMTNFDGYKEVVSNIQKETDSGGINLLINNAGMMLKDTLTSVKYKSLIDSFELNTLAPLLFTQALSPLLKKADENALPLKVGKSVVLNISAHLGSIEENATGGYMSYRLSKAALNMVTKSAAMEMKASNIFVMALHPGWVKTDMGGEQAPLTAEASVNGMLTVLSKADETYRGCLFTNKGRKIPW</sequence>